<evidence type="ECO:0000256" key="2">
    <source>
        <dbReference type="ARBA" id="ARBA00023136"/>
    </source>
</evidence>
<sequence length="161" mass="18678">MKVFLQQIVGLIWMDYRLSWDPEKYENVTSVRFAGGENQIWRPDVLLYNSANEDFDSTFKSNEVVYNTGEVNWVPPGILRASCKMDITYFPFDEQLCYLKIQQWTFLHTFRAENGICLRLRYFSLCCFFVTIVSEMTPATSESVPLLGMPVDLFHSPANSS</sequence>
<evidence type="ECO:0000256" key="1">
    <source>
        <dbReference type="ARBA" id="ARBA00004141"/>
    </source>
</evidence>
<dbReference type="GO" id="GO:0005230">
    <property type="term" value="F:extracellular ligand-gated monoatomic ion channel activity"/>
    <property type="evidence" value="ECO:0007669"/>
    <property type="project" value="InterPro"/>
</dbReference>
<reference evidence="5 6" key="1">
    <citation type="submission" date="2013-05" db="EMBL/GenBank/DDBJ databases">
        <title>Draft genome of the parasitic nematode Anyclostoma ceylanicum.</title>
        <authorList>
            <person name="Mitreva M."/>
        </authorList>
    </citation>
    <scope>NUCLEOTIDE SEQUENCE [LARGE SCALE GENOMIC DNA]</scope>
</reference>
<dbReference type="InterPro" id="IPR018000">
    <property type="entry name" value="Neurotransmitter_ion_chnl_CS"/>
</dbReference>
<dbReference type="InterPro" id="IPR006201">
    <property type="entry name" value="Neur_channel"/>
</dbReference>
<dbReference type="EMBL" id="KE125245">
    <property type="protein sequence ID" value="EPB69881.1"/>
    <property type="molecule type" value="Genomic_DNA"/>
</dbReference>
<keyword evidence="2" id="KW-0472">Membrane</keyword>
<dbReference type="PANTHER" id="PTHR18945">
    <property type="entry name" value="NEUROTRANSMITTER GATED ION CHANNEL"/>
    <property type="match status" value="1"/>
</dbReference>
<keyword evidence="6" id="KW-1185">Reference proteome</keyword>
<feature type="domain" description="Neurotransmitter-gated ion-channel ligand-binding" evidence="4">
    <location>
        <begin position="8"/>
        <end position="106"/>
    </location>
</feature>
<dbReference type="Gene3D" id="2.70.170.10">
    <property type="entry name" value="Neurotransmitter-gated ion-channel ligand-binding domain"/>
    <property type="match status" value="1"/>
</dbReference>
<dbReference type="SUPFAM" id="SSF63712">
    <property type="entry name" value="Nicotinic receptor ligand binding domain-like"/>
    <property type="match status" value="1"/>
</dbReference>
<keyword evidence="3" id="KW-0406">Ion transport</keyword>
<evidence type="ECO:0000259" key="4">
    <source>
        <dbReference type="Pfam" id="PF02931"/>
    </source>
</evidence>
<gene>
    <name evidence="5" type="ORF">ANCCEY_11034</name>
</gene>
<dbReference type="Proteomes" id="UP000054495">
    <property type="component" value="Unassembled WGS sequence"/>
</dbReference>
<dbReference type="GO" id="GO:0004888">
    <property type="term" value="F:transmembrane signaling receptor activity"/>
    <property type="evidence" value="ECO:0007669"/>
    <property type="project" value="InterPro"/>
</dbReference>
<dbReference type="InterPro" id="IPR036734">
    <property type="entry name" value="Neur_chan_lig-bd_sf"/>
</dbReference>
<evidence type="ECO:0000256" key="3">
    <source>
        <dbReference type="RuleBase" id="RU000687"/>
    </source>
</evidence>
<dbReference type="GO" id="GO:0016020">
    <property type="term" value="C:membrane"/>
    <property type="evidence" value="ECO:0007669"/>
    <property type="project" value="UniProtKB-SubCell"/>
</dbReference>
<keyword evidence="3" id="KW-0407">Ion channel</keyword>
<dbReference type="AlphaFoldDB" id="A0A0D6LIY3"/>
<proteinExistence type="inferred from homology"/>
<dbReference type="PRINTS" id="PR00252">
    <property type="entry name" value="NRIONCHANNEL"/>
</dbReference>
<organism evidence="5 6">
    <name type="scientific">Ancylostoma ceylanicum</name>
    <dbReference type="NCBI Taxonomy" id="53326"/>
    <lineage>
        <taxon>Eukaryota</taxon>
        <taxon>Metazoa</taxon>
        <taxon>Ecdysozoa</taxon>
        <taxon>Nematoda</taxon>
        <taxon>Chromadorea</taxon>
        <taxon>Rhabditida</taxon>
        <taxon>Rhabditina</taxon>
        <taxon>Rhabditomorpha</taxon>
        <taxon>Strongyloidea</taxon>
        <taxon>Ancylostomatidae</taxon>
        <taxon>Ancylostomatinae</taxon>
        <taxon>Ancylostoma</taxon>
    </lineage>
</organism>
<dbReference type="PROSITE" id="PS00236">
    <property type="entry name" value="NEUROTR_ION_CHANNEL"/>
    <property type="match status" value="1"/>
</dbReference>
<keyword evidence="3" id="KW-0813">Transport</keyword>
<dbReference type="Pfam" id="PF02931">
    <property type="entry name" value="Neur_chan_LBD"/>
    <property type="match status" value="1"/>
</dbReference>
<comment type="similarity">
    <text evidence="3">Belongs to the ligand-gated ion channel (TC 1.A.9) family.</text>
</comment>
<accession>A0A0D6LIY3</accession>
<name>A0A0D6LIY3_9BILA</name>
<protein>
    <submittedName>
        <fullName evidence="5">Neurotransmitter-gated ion-channel ligand binding domain protein</fullName>
    </submittedName>
</protein>
<evidence type="ECO:0000313" key="5">
    <source>
        <dbReference type="EMBL" id="EPB69881.1"/>
    </source>
</evidence>
<dbReference type="InterPro" id="IPR006202">
    <property type="entry name" value="Neur_chan_lig-bd"/>
</dbReference>
<comment type="subcellular location">
    <subcellularLocation>
        <location evidence="1">Membrane</location>
        <topology evidence="1">Multi-pass membrane protein</topology>
    </subcellularLocation>
</comment>
<evidence type="ECO:0000313" key="6">
    <source>
        <dbReference type="Proteomes" id="UP000054495"/>
    </source>
</evidence>